<evidence type="ECO:0000313" key="3">
    <source>
        <dbReference type="Proteomes" id="UP000324800"/>
    </source>
</evidence>
<evidence type="ECO:0000313" key="1">
    <source>
        <dbReference type="EMBL" id="KAA6369440.1"/>
    </source>
</evidence>
<proteinExistence type="predicted"/>
<dbReference type="AlphaFoldDB" id="A0A5J4UHJ8"/>
<dbReference type="Proteomes" id="UP000324800">
    <property type="component" value="Unassembled WGS sequence"/>
</dbReference>
<organism evidence="1 3">
    <name type="scientific">Streblomastix strix</name>
    <dbReference type="NCBI Taxonomy" id="222440"/>
    <lineage>
        <taxon>Eukaryota</taxon>
        <taxon>Metamonada</taxon>
        <taxon>Preaxostyla</taxon>
        <taxon>Oxymonadida</taxon>
        <taxon>Streblomastigidae</taxon>
        <taxon>Streblomastix</taxon>
    </lineage>
</organism>
<accession>A0A5J4UHJ8</accession>
<comment type="caution">
    <text evidence="1">The sequence shown here is derived from an EMBL/GenBank/DDBJ whole genome shotgun (WGS) entry which is preliminary data.</text>
</comment>
<protein>
    <submittedName>
        <fullName evidence="1">Uncharacterized protein</fullName>
    </submittedName>
</protein>
<dbReference type="EMBL" id="SNRW01016366">
    <property type="protein sequence ID" value="KAA6369440.1"/>
    <property type="molecule type" value="Genomic_DNA"/>
</dbReference>
<name>A0A5J4UHJ8_9EUKA</name>
<sequence length="123" mass="14350">MQDAVKLDQLIEDKGFKPCNVEAAANVDVQRFKKVIHIQTERRSFGQMESPGLLFKEEKQELLAWLTQCVKSKQYSYMHDQSPSQTLNDEEQRREYIELGFIIFLIIGRISSQLMNIDLTNPE</sequence>
<dbReference type="EMBL" id="SNRW01016366">
    <property type="protein sequence ID" value="KAA6369442.1"/>
    <property type="molecule type" value="Genomic_DNA"/>
</dbReference>
<evidence type="ECO:0000313" key="2">
    <source>
        <dbReference type="EMBL" id="KAA6369442.1"/>
    </source>
</evidence>
<reference evidence="1 3" key="1">
    <citation type="submission" date="2019-03" db="EMBL/GenBank/DDBJ databases">
        <title>Single cell metagenomics reveals metabolic interactions within the superorganism composed of flagellate Streblomastix strix and complex community of Bacteroidetes bacteria on its surface.</title>
        <authorList>
            <person name="Treitli S.C."/>
            <person name="Kolisko M."/>
            <person name="Husnik F."/>
            <person name="Keeling P."/>
            <person name="Hampl V."/>
        </authorList>
    </citation>
    <scope>NUCLEOTIDE SEQUENCE [LARGE SCALE GENOMIC DNA]</scope>
    <source>
        <strain evidence="1">ST1C</strain>
    </source>
</reference>
<gene>
    <name evidence="1" type="ORF">EZS28_035031</name>
    <name evidence="2" type="ORF">EZS28_035033</name>
</gene>